<dbReference type="InterPro" id="IPR045341">
    <property type="entry name" value="DUF6532"/>
</dbReference>
<evidence type="ECO:0000256" key="1">
    <source>
        <dbReference type="SAM" id="MobiDB-lite"/>
    </source>
</evidence>
<name>A0A0C3C9S2_PILCF</name>
<organism evidence="3 4">
    <name type="scientific">Piloderma croceum (strain F 1598)</name>
    <dbReference type="NCBI Taxonomy" id="765440"/>
    <lineage>
        <taxon>Eukaryota</taxon>
        <taxon>Fungi</taxon>
        <taxon>Dikarya</taxon>
        <taxon>Basidiomycota</taxon>
        <taxon>Agaricomycotina</taxon>
        <taxon>Agaricomycetes</taxon>
        <taxon>Agaricomycetidae</taxon>
        <taxon>Atheliales</taxon>
        <taxon>Atheliaceae</taxon>
        <taxon>Piloderma</taxon>
    </lineage>
</organism>
<proteinExistence type="predicted"/>
<feature type="region of interest" description="Disordered" evidence="1">
    <location>
        <begin position="51"/>
        <end position="104"/>
    </location>
</feature>
<feature type="compositionally biased region" description="Acidic residues" evidence="1">
    <location>
        <begin position="118"/>
        <end position="128"/>
    </location>
</feature>
<feature type="compositionally biased region" description="Basic residues" evidence="1">
    <location>
        <begin position="154"/>
        <end position="166"/>
    </location>
</feature>
<gene>
    <name evidence="3" type="ORF">PILCRDRAFT_327400</name>
</gene>
<dbReference type="AlphaFoldDB" id="A0A0C3C9S2"/>
<dbReference type="EMBL" id="KN832982">
    <property type="protein sequence ID" value="KIM86462.1"/>
    <property type="molecule type" value="Genomic_DNA"/>
</dbReference>
<protein>
    <recommendedName>
        <fullName evidence="2">DUF6532 domain-containing protein</fullName>
    </recommendedName>
</protein>
<evidence type="ECO:0000313" key="4">
    <source>
        <dbReference type="Proteomes" id="UP000054166"/>
    </source>
</evidence>
<dbReference type="Proteomes" id="UP000054166">
    <property type="component" value="Unassembled WGS sequence"/>
</dbReference>
<dbReference type="STRING" id="765440.A0A0C3C9S2"/>
<dbReference type="OrthoDB" id="3257342at2759"/>
<reference evidence="4" key="2">
    <citation type="submission" date="2015-01" db="EMBL/GenBank/DDBJ databases">
        <title>Evolutionary Origins and Diversification of the Mycorrhizal Mutualists.</title>
        <authorList>
            <consortium name="DOE Joint Genome Institute"/>
            <consortium name="Mycorrhizal Genomics Consortium"/>
            <person name="Kohler A."/>
            <person name="Kuo A."/>
            <person name="Nagy L.G."/>
            <person name="Floudas D."/>
            <person name="Copeland A."/>
            <person name="Barry K.W."/>
            <person name="Cichocki N."/>
            <person name="Veneault-Fourrey C."/>
            <person name="LaButti K."/>
            <person name="Lindquist E.A."/>
            <person name="Lipzen A."/>
            <person name="Lundell T."/>
            <person name="Morin E."/>
            <person name="Murat C."/>
            <person name="Riley R."/>
            <person name="Ohm R."/>
            <person name="Sun H."/>
            <person name="Tunlid A."/>
            <person name="Henrissat B."/>
            <person name="Grigoriev I.V."/>
            <person name="Hibbett D.S."/>
            <person name="Martin F."/>
        </authorList>
    </citation>
    <scope>NUCLEOTIDE SEQUENCE [LARGE SCALE GENOMIC DNA]</scope>
    <source>
        <strain evidence="4">F 1598</strain>
    </source>
</reference>
<evidence type="ECO:0000313" key="3">
    <source>
        <dbReference type="EMBL" id="KIM86462.1"/>
    </source>
</evidence>
<feature type="domain" description="DUF6532" evidence="2">
    <location>
        <begin position="182"/>
        <end position="377"/>
    </location>
</feature>
<dbReference type="InParanoid" id="A0A0C3C9S2"/>
<keyword evidence="4" id="KW-1185">Reference proteome</keyword>
<evidence type="ECO:0000259" key="2">
    <source>
        <dbReference type="Pfam" id="PF20149"/>
    </source>
</evidence>
<reference evidence="3 4" key="1">
    <citation type="submission" date="2014-04" db="EMBL/GenBank/DDBJ databases">
        <authorList>
            <consortium name="DOE Joint Genome Institute"/>
            <person name="Kuo A."/>
            <person name="Tarkka M."/>
            <person name="Buscot F."/>
            <person name="Kohler A."/>
            <person name="Nagy L.G."/>
            <person name="Floudas D."/>
            <person name="Copeland A."/>
            <person name="Barry K.W."/>
            <person name="Cichocki N."/>
            <person name="Veneault-Fourrey C."/>
            <person name="LaButti K."/>
            <person name="Lindquist E.A."/>
            <person name="Lipzen A."/>
            <person name="Lundell T."/>
            <person name="Morin E."/>
            <person name="Murat C."/>
            <person name="Sun H."/>
            <person name="Tunlid A."/>
            <person name="Henrissat B."/>
            <person name="Grigoriev I.V."/>
            <person name="Hibbett D.S."/>
            <person name="Martin F."/>
            <person name="Nordberg H.P."/>
            <person name="Cantor M.N."/>
            <person name="Hua S.X."/>
        </authorList>
    </citation>
    <scope>NUCLEOTIDE SEQUENCE [LARGE SCALE GENOMIC DNA]</scope>
    <source>
        <strain evidence="3 4">F 1598</strain>
    </source>
</reference>
<accession>A0A0C3C9S2</accession>
<dbReference type="HOGENOM" id="CLU_621289_0_0_1"/>
<feature type="region of interest" description="Disordered" evidence="1">
    <location>
        <begin position="118"/>
        <end position="171"/>
    </location>
</feature>
<feature type="compositionally biased region" description="Acidic residues" evidence="1">
    <location>
        <begin position="63"/>
        <end position="72"/>
    </location>
</feature>
<dbReference type="Pfam" id="PF20149">
    <property type="entry name" value="DUF6532"/>
    <property type="match status" value="1"/>
</dbReference>
<sequence length="441" mass="49702">MVICMTFANRLARAPCHQSESLSDLTVRVSVHKIFVLIIVGLGTRDEDENFEHSARHTSPYIQDDDDDEPEGDFGYGTPNKDTDRAYNYNNIGDDIGPGLEDIEDDADLGLEDVEDDADLGLEGDDDGRPDSPQAGQKRPRRDSDPAQPDISKYRKAIKVKNSKGKPKADDWEQEVQDILAEAILRYETRLATLGFFPDHMQEVTWAKAAWLDGCRECGVKIHHNTELIKILTGRGTHLRGVIKTKARALVESTYRFEVSGDDAVEENRKKVERLKDGFGFVYHKLGNGDQPNKGLYENSIIQRVVNQVWFAQRQLSPGIQFTEHFSPFPDPALGATLAAIENSIDEWGSGHKTDIHFTAVAYKPVYEEHLKMLDKFEEHTKEHGILPKILQRLHNNGRIFAKADLLGNQRSRDLPTSAFDAAIREFQNHDGNLSNPEDDD</sequence>